<feature type="region of interest" description="Disordered" evidence="1">
    <location>
        <begin position="1221"/>
        <end position="1242"/>
    </location>
</feature>
<sequence>MERTMLVEKNHPGSHSKLVSKVESSIRIDSITIDLDNVDEKVEAEKCSHFSMRGYVSEIRKRDWKICWPFASDGDSNNYEEQACLLPPLHVPKFRFWRCQNCVWEVDAKGIANCYGSTALKSCSTGFKSTKVCSHAPILGDDAMLPSDVQGAANQEIPEGRQADAFASLTNASRSHHSLSIDKNERKTKDENVSNIGKSVGSEDNLKQENHRLACVATEVVSSPIQKTDLTDKIAAFKSKCINLCEPGCGHHEVAAAEFARNLNSMVNNATEICEAGKETFIDDQYKEIITRGASGEAGNIDDGALTADKDPVSHPSLKLDEYDDPSSESTDIMVGNNSQDVHHENSSGLHRRKTRKVRLLTELLCENGDGDTDNQTQYSLPHAFPDASAGADKVPVLQGEVAIQGKARRGLGQNRKRKLPQDEDSRSPEMRSTSKVCKEVRNSKRDGETAELSGGSESEEDAFGRMGLQTGMKSQWAKNKVDRSLVVSNKKNKKALSFDECLFSELSPEKAPIEIGEKISPEKATAADDVLTKSAPNAFTGREMDFFPLHSSQMEKNVNDYKKKGKMPLFEDYQVSPTPWNHGILREGPVIRKDVGTIHTGLVPVPFHSTEDTYLEKGLDLSLNSYKTAQSYDGKHIPLVENRQSSLFTWQEGSSKNQAMRKAAEIEHVGNFNFTSKIAQDAPFEKGIHSDPSTKRPSFKIPFLSEKQKYNFQVEIGGCSHMQKKDFCNTKSNEKTIGMQEHSAFPRKDINQRADKVSEQGALDDIPMEIVELMAKNQYERCLPDGEYEKRQLETTSSSRRSQMMNFSQVYGLGGLSLFHQETTQKQNPPARRNGIIKIGEIEESTKQKAVDFFSQADRNSFNMRRLEKTGSPVGFGPFLQHQEKPSSRVQHSACISNVQNISQNCKQIGDVVGNRSCYANFHTPGPCNTCQSIPQQSKEANHLWSSMMSNHMPFVYSIPPKCVTQSTNVNVFPHSSGSILKENMIGDRELKILNKNAANLGKQNRNFGSETLIKARSEYPFAGKRNGIELNQKPIGSLDLYSNETIPAMHLLSLMDAGVQSSAPINMDVNSKFLKRPSITHNPEPKEFSRLDTRAFKAVNTLKHSPPPHHGKNQLAENFRDHIPVIQTTAGASSSSILHDKGIRKATDFPIPVIQDRDKRKGYDSRTQNKVNRSQKSAYGGFGTNCGSIPAHNMQTMFFGASDSSMFPLPFRALEKPNKHKLGSPANNRTVHAHKSSSETEVCSVNRNPADFTVPEAGNMYMIAGEDLKFEKEVPFVNGSRSLKLDGPKRQRKLPAVKSCFLLPASTKSESQKLYEDQIATAEIDIDFGTMIPFTQVVLLTCKVPEKPDISKGLPSTSVMALAPVLIRKWEWKYRAGN</sequence>
<comment type="caution">
    <text evidence="2">The sequence shown here is derived from an EMBL/GenBank/DDBJ whole genome shotgun (WGS) entry which is preliminary data.</text>
</comment>
<dbReference type="GO" id="GO:0045892">
    <property type="term" value="P:negative regulation of DNA-templated transcription"/>
    <property type="evidence" value="ECO:0007669"/>
    <property type="project" value="InterPro"/>
</dbReference>
<protein>
    <recommendedName>
        <fullName evidence="4">Embryonic flower 1</fullName>
    </recommendedName>
</protein>
<evidence type="ECO:0000313" key="2">
    <source>
        <dbReference type="EMBL" id="KAG6770624.1"/>
    </source>
</evidence>
<dbReference type="GO" id="GO:0009910">
    <property type="term" value="P:negative regulation of flower development"/>
    <property type="evidence" value="ECO:0007669"/>
    <property type="project" value="InterPro"/>
</dbReference>
<dbReference type="GO" id="GO:0048367">
    <property type="term" value="P:shoot system development"/>
    <property type="evidence" value="ECO:0007669"/>
    <property type="project" value="InterPro"/>
</dbReference>
<feature type="compositionally biased region" description="Basic and acidic residues" evidence="1">
    <location>
        <begin position="437"/>
        <end position="449"/>
    </location>
</feature>
<dbReference type="Proteomes" id="UP000886885">
    <property type="component" value="Chromosome 6D"/>
</dbReference>
<feature type="compositionally biased region" description="Basic residues" evidence="1">
    <location>
        <begin position="407"/>
        <end position="419"/>
    </location>
</feature>
<feature type="compositionally biased region" description="Polar residues" evidence="1">
    <location>
        <begin position="328"/>
        <end position="340"/>
    </location>
</feature>
<keyword evidence="3" id="KW-1185">Reference proteome</keyword>
<feature type="compositionally biased region" description="Basic and acidic residues" evidence="1">
    <location>
        <begin position="179"/>
        <end position="192"/>
    </location>
</feature>
<feature type="region of interest" description="Disordered" evidence="1">
    <location>
        <begin position="297"/>
        <end position="354"/>
    </location>
</feature>
<feature type="compositionally biased region" description="Basic and acidic residues" evidence="1">
    <location>
        <begin position="308"/>
        <end position="321"/>
    </location>
</feature>
<feature type="compositionally biased region" description="Basic and acidic residues" evidence="1">
    <location>
        <begin position="420"/>
        <end position="430"/>
    </location>
</feature>
<feature type="region of interest" description="Disordered" evidence="1">
    <location>
        <begin position="1154"/>
        <end position="1173"/>
    </location>
</feature>
<proteinExistence type="predicted"/>
<evidence type="ECO:0000313" key="3">
    <source>
        <dbReference type="Proteomes" id="UP000886885"/>
    </source>
</evidence>
<evidence type="ECO:0008006" key="4">
    <source>
        <dbReference type="Google" id="ProtNLM"/>
    </source>
</evidence>
<dbReference type="PANTHER" id="PTHR35504">
    <property type="entry name" value="PROTEIN EMBRYONIC FLOWER 1"/>
    <property type="match status" value="1"/>
</dbReference>
<dbReference type="EMBL" id="JAAWWB010000012">
    <property type="protein sequence ID" value="KAG6770624.1"/>
    <property type="molecule type" value="Genomic_DNA"/>
</dbReference>
<dbReference type="OrthoDB" id="754229at2759"/>
<name>A0A8X7ZIN8_POPTO</name>
<gene>
    <name evidence="2" type="ORF">POTOM_026312</name>
</gene>
<feature type="region of interest" description="Disordered" evidence="1">
    <location>
        <begin position="172"/>
        <end position="203"/>
    </location>
</feature>
<organism evidence="2 3">
    <name type="scientific">Populus tomentosa</name>
    <name type="common">Chinese white poplar</name>
    <dbReference type="NCBI Taxonomy" id="118781"/>
    <lineage>
        <taxon>Eukaryota</taxon>
        <taxon>Viridiplantae</taxon>
        <taxon>Streptophyta</taxon>
        <taxon>Embryophyta</taxon>
        <taxon>Tracheophyta</taxon>
        <taxon>Spermatophyta</taxon>
        <taxon>Magnoliopsida</taxon>
        <taxon>eudicotyledons</taxon>
        <taxon>Gunneridae</taxon>
        <taxon>Pentapetalae</taxon>
        <taxon>rosids</taxon>
        <taxon>fabids</taxon>
        <taxon>Malpighiales</taxon>
        <taxon>Salicaceae</taxon>
        <taxon>Saliceae</taxon>
        <taxon>Populus</taxon>
    </lineage>
</organism>
<dbReference type="InterPro" id="IPR034583">
    <property type="entry name" value="EMF1"/>
</dbReference>
<reference evidence="2" key="1">
    <citation type="journal article" date="2020" name="bioRxiv">
        <title>Hybrid origin of Populus tomentosa Carr. identified through genome sequencing and phylogenomic analysis.</title>
        <authorList>
            <person name="An X."/>
            <person name="Gao K."/>
            <person name="Chen Z."/>
            <person name="Li J."/>
            <person name="Yang X."/>
            <person name="Yang X."/>
            <person name="Zhou J."/>
            <person name="Guo T."/>
            <person name="Zhao T."/>
            <person name="Huang S."/>
            <person name="Miao D."/>
            <person name="Khan W.U."/>
            <person name="Rao P."/>
            <person name="Ye M."/>
            <person name="Lei B."/>
            <person name="Liao W."/>
            <person name="Wang J."/>
            <person name="Ji L."/>
            <person name="Li Y."/>
            <person name="Guo B."/>
            <person name="Mustafa N.S."/>
            <person name="Li S."/>
            <person name="Yun Q."/>
            <person name="Keller S.R."/>
            <person name="Mao J."/>
            <person name="Zhang R."/>
            <person name="Strauss S.H."/>
        </authorList>
    </citation>
    <scope>NUCLEOTIDE SEQUENCE</scope>
    <source>
        <strain evidence="2">GM15</strain>
        <tissue evidence="2">Leaf</tissue>
    </source>
</reference>
<feature type="region of interest" description="Disordered" evidence="1">
    <location>
        <begin position="405"/>
        <end position="463"/>
    </location>
</feature>
<evidence type="ECO:0000256" key="1">
    <source>
        <dbReference type="SAM" id="MobiDB-lite"/>
    </source>
</evidence>
<feature type="compositionally biased region" description="Basic and acidic residues" evidence="1">
    <location>
        <begin position="1157"/>
        <end position="1166"/>
    </location>
</feature>
<dbReference type="PANTHER" id="PTHR35504:SF1">
    <property type="entry name" value="PROTEIN EMBRYONIC FLOWER 1"/>
    <property type="match status" value="1"/>
</dbReference>
<accession>A0A8X7ZIN8</accession>